<dbReference type="AlphaFoldDB" id="A0A8T0U901"/>
<proteinExistence type="predicted"/>
<evidence type="ECO:0000313" key="2">
    <source>
        <dbReference type="Proteomes" id="UP000823388"/>
    </source>
</evidence>
<dbReference type="Proteomes" id="UP000823388">
    <property type="component" value="Chromosome 3N"/>
</dbReference>
<keyword evidence="2" id="KW-1185">Reference proteome</keyword>
<gene>
    <name evidence="1" type="ORF">PVAP13_3NG140912</name>
</gene>
<sequence length="103" mass="12128">MVDWRYWYVRRLERSRRGRLFCARVAHLGRGAGPDTSRCRIGPRFRCTKSRCCFRFNLLPCLAIVFLQRIPTDKFAGLLGFLGCKESDYHEEPVVRERVCDTL</sequence>
<reference evidence="1" key="1">
    <citation type="submission" date="2020-05" db="EMBL/GenBank/DDBJ databases">
        <title>WGS assembly of Panicum virgatum.</title>
        <authorList>
            <person name="Lovell J.T."/>
            <person name="Jenkins J."/>
            <person name="Shu S."/>
            <person name="Juenger T.E."/>
            <person name="Schmutz J."/>
        </authorList>
    </citation>
    <scope>NUCLEOTIDE SEQUENCE</scope>
    <source>
        <strain evidence="1">AP13</strain>
    </source>
</reference>
<organism evidence="1 2">
    <name type="scientific">Panicum virgatum</name>
    <name type="common">Blackwell switchgrass</name>
    <dbReference type="NCBI Taxonomy" id="38727"/>
    <lineage>
        <taxon>Eukaryota</taxon>
        <taxon>Viridiplantae</taxon>
        <taxon>Streptophyta</taxon>
        <taxon>Embryophyta</taxon>
        <taxon>Tracheophyta</taxon>
        <taxon>Spermatophyta</taxon>
        <taxon>Magnoliopsida</taxon>
        <taxon>Liliopsida</taxon>
        <taxon>Poales</taxon>
        <taxon>Poaceae</taxon>
        <taxon>PACMAD clade</taxon>
        <taxon>Panicoideae</taxon>
        <taxon>Panicodae</taxon>
        <taxon>Paniceae</taxon>
        <taxon>Panicinae</taxon>
        <taxon>Panicum</taxon>
        <taxon>Panicum sect. Hiantes</taxon>
    </lineage>
</organism>
<comment type="caution">
    <text evidence="1">The sequence shown here is derived from an EMBL/GenBank/DDBJ whole genome shotgun (WGS) entry which is preliminary data.</text>
</comment>
<evidence type="ECO:0000313" key="1">
    <source>
        <dbReference type="EMBL" id="KAG2619290.1"/>
    </source>
</evidence>
<dbReference type="EMBL" id="CM029042">
    <property type="protein sequence ID" value="KAG2619290.1"/>
    <property type="molecule type" value="Genomic_DNA"/>
</dbReference>
<name>A0A8T0U901_PANVG</name>
<accession>A0A8T0U901</accession>
<protein>
    <submittedName>
        <fullName evidence="1">Uncharacterized protein</fullName>
    </submittedName>
</protein>